<evidence type="ECO:0000313" key="3">
    <source>
        <dbReference type="Proteomes" id="UP000663829"/>
    </source>
</evidence>
<reference evidence="1" key="1">
    <citation type="submission" date="2021-02" db="EMBL/GenBank/DDBJ databases">
        <authorList>
            <person name="Nowell W R."/>
        </authorList>
    </citation>
    <scope>NUCLEOTIDE SEQUENCE</scope>
</reference>
<dbReference type="EMBL" id="CAJOBC010025334">
    <property type="protein sequence ID" value="CAF4066667.1"/>
    <property type="molecule type" value="Genomic_DNA"/>
</dbReference>
<sequence length="269" mass="31493">MIIYDFGIKKVWKILKKCVDDIFRKLKIKIVTVLLILSHTDSDHYGNLEEISKYIIQKYSPIHISLMLPCSREQFINLSKKIRIIGDFENFKEGDNVITCLLNSECKLQVHYPPFYNNRDNNRNSLIAIIYFGKNKEKIVLTGDQSFDQINGILEEKKITETSIFQIPHHGSQKTYNDYDYKLIPSRVYIISGKPENDENTFTDNRLHNITCQYKTVQHIIETTKTQTKRIYVCFTQLRLDENSVKILNENYKITVVGVNTELGYIPIN</sequence>
<proteinExistence type="predicted"/>
<dbReference type="AlphaFoldDB" id="A0A815BS79"/>
<dbReference type="EMBL" id="CAJNOQ010011385">
    <property type="protein sequence ID" value="CAF1275625.1"/>
    <property type="molecule type" value="Genomic_DNA"/>
</dbReference>
<dbReference type="Proteomes" id="UP000663829">
    <property type="component" value="Unassembled WGS sequence"/>
</dbReference>
<dbReference type="Proteomes" id="UP000681722">
    <property type="component" value="Unassembled WGS sequence"/>
</dbReference>
<evidence type="ECO:0000313" key="2">
    <source>
        <dbReference type="EMBL" id="CAF4066667.1"/>
    </source>
</evidence>
<dbReference type="InterPro" id="IPR036866">
    <property type="entry name" value="RibonucZ/Hydroxyglut_hydro"/>
</dbReference>
<dbReference type="PANTHER" id="PTHR30619:SF1">
    <property type="entry name" value="RECOMBINATION PROTEIN 2"/>
    <property type="match status" value="1"/>
</dbReference>
<dbReference type="InterPro" id="IPR052159">
    <property type="entry name" value="Competence_DNA_uptake"/>
</dbReference>
<evidence type="ECO:0000313" key="1">
    <source>
        <dbReference type="EMBL" id="CAF1275625.1"/>
    </source>
</evidence>
<evidence type="ECO:0008006" key="4">
    <source>
        <dbReference type="Google" id="ProtNLM"/>
    </source>
</evidence>
<accession>A0A815BS79</accession>
<dbReference type="Gene3D" id="3.60.15.10">
    <property type="entry name" value="Ribonuclease Z/Hydroxyacylglutathione hydrolase-like"/>
    <property type="match status" value="1"/>
</dbReference>
<dbReference type="PANTHER" id="PTHR30619">
    <property type="entry name" value="DNA INTERNALIZATION/COMPETENCE PROTEIN COMEC/REC2"/>
    <property type="match status" value="1"/>
</dbReference>
<protein>
    <recommendedName>
        <fullName evidence="4">Metallo-beta-lactamase domain-containing protein</fullName>
    </recommendedName>
</protein>
<keyword evidence="3" id="KW-1185">Reference proteome</keyword>
<name>A0A815BS79_9BILA</name>
<comment type="caution">
    <text evidence="1">The sequence shown here is derived from an EMBL/GenBank/DDBJ whole genome shotgun (WGS) entry which is preliminary data.</text>
</comment>
<dbReference type="SUPFAM" id="SSF56281">
    <property type="entry name" value="Metallo-hydrolase/oxidoreductase"/>
    <property type="match status" value="1"/>
</dbReference>
<organism evidence="1 3">
    <name type="scientific">Didymodactylos carnosus</name>
    <dbReference type="NCBI Taxonomy" id="1234261"/>
    <lineage>
        <taxon>Eukaryota</taxon>
        <taxon>Metazoa</taxon>
        <taxon>Spiralia</taxon>
        <taxon>Gnathifera</taxon>
        <taxon>Rotifera</taxon>
        <taxon>Eurotatoria</taxon>
        <taxon>Bdelloidea</taxon>
        <taxon>Philodinida</taxon>
        <taxon>Philodinidae</taxon>
        <taxon>Didymodactylos</taxon>
    </lineage>
</organism>
<gene>
    <name evidence="1" type="ORF">GPM918_LOCUS27303</name>
    <name evidence="2" type="ORF">SRO942_LOCUS27598</name>
</gene>